<proteinExistence type="predicted"/>
<comment type="caution">
    <text evidence="1">The sequence shown here is derived from an EMBL/GenBank/DDBJ whole genome shotgun (WGS) entry which is preliminary data.</text>
</comment>
<protein>
    <submittedName>
        <fullName evidence="1">Uncharacterized protein</fullName>
    </submittedName>
</protein>
<dbReference type="EMBL" id="JACEIK010001673">
    <property type="protein sequence ID" value="MCD7471370.1"/>
    <property type="molecule type" value="Genomic_DNA"/>
</dbReference>
<evidence type="ECO:0000313" key="1">
    <source>
        <dbReference type="EMBL" id="MCD7471370.1"/>
    </source>
</evidence>
<evidence type="ECO:0000313" key="2">
    <source>
        <dbReference type="Proteomes" id="UP000823775"/>
    </source>
</evidence>
<name>A0ABS8TKI9_DATST</name>
<accession>A0ABS8TKI9</accession>
<reference evidence="1 2" key="1">
    <citation type="journal article" date="2021" name="BMC Genomics">
        <title>Datura genome reveals duplications of psychoactive alkaloid biosynthetic genes and high mutation rate following tissue culture.</title>
        <authorList>
            <person name="Rajewski A."/>
            <person name="Carter-House D."/>
            <person name="Stajich J."/>
            <person name="Litt A."/>
        </authorList>
    </citation>
    <scope>NUCLEOTIDE SEQUENCE [LARGE SCALE GENOMIC DNA]</scope>
    <source>
        <strain evidence="1">AR-01</strain>
    </source>
</reference>
<feature type="non-terminal residue" evidence="1">
    <location>
        <position position="65"/>
    </location>
</feature>
<keyword evidence="2" id="KW-1185">Reference proteome</keyword>
<organism evidence="1 2">
    <name type="scientific">Datura stramonium</name>
    <name type="common">Jimsonweed</name>
    <name type="synonym">Common thornapple</name>
    <dbReference type="NCBI Taxonomy" id="4076"/>
    <lineage>
        <taxon>Eukaryota</taxon>
        <taxon>Viridiplantae</taxon>
        <taxon>Streptophyta</taxon>
        <taxon>Embryophyta</taxon>
        <taxon>Tracheophyta</taxon>
        <taxon>Spermatophyta</taxon>
        <taxon>Magnoliopsida</taxon>
        <taxon>eudicotyledons</taxon>
        <taxon>Gunneridae</taxon>
        <taxon>Pentapetalae</taxon>
        <taxon>asterids</taxon>
        <taxon>lamiids</taxon>
        <taxon>Solanales</taxon>
        <taxon>Solanaceae</taxon>
        <taxon>Solanoideae</taxon>
        <taxon>Datureae</taxon>
        <taxon>Datura</taxon>
    </lineage>
</organism>
<gene>
    <name evidence="1" type="ORF">HAX54_011773</name>
</gene>
<dbReference type="Proteomes" id="UP000823775">
    <property type="component" value="Unassembled WGS sequence"/>
</dbReference>
<sequence>MAEIKDVLARLHRIPTDVAEFKNIWVVGLTHLLEVQKIAENCPEPIIDDDPLVYRTAHSSWSLHQ</sequence>